<sequence>MAYRTRTPSTSSTSSDWEEAQISDTGEWASDHYSDSDSDDWTCSDSDTTSTTSTDDGAEAEADAAVQDKIEAMMDTGAAMAHVGESEVEVEKVTEEETSAINSEAPEIAENVTLPSPAPAQERASSPSPSPSCPPARASPPAPASAPTPTPAPDTPTPSPQPAQPPRPLSLQARITLATRYYTLLARLEASLAQELAALPPAQPPTPSPPVSFATRLQRYRAYDEAYLAAAEADRLHRQNLNLPPKGLLARIGDWLAGGPTADFRREVPHPSLWDRRQAEIEYWAVLEERYREERRVRERYDRLKEKSRREYVEKLNQGLPEGAMTWF</sequence>
<feature type="compositionally biased region" description="Low complexity" evidence="1">
    <location>
        <begin position="43"/>
        <end position="55"/>
    </location>
</feature>
<reference evidence="2" key="2">
    <citation type="submission" date="2023-05" db="EMBL/GenBank/DDBJ databases">
        <authorList>
            <consortium name="Lawrence Berkeley National Laboratory"/>
            <person name="Steindorff A."/>
            <person name="Hensen N."/>
            <person name="Bonometti L."/>
            <person name="Westerberg I."/>
            <person name="Brannstrom I.O."/>
            <person name="Guillou S."/>
            <person name="Cros-Aarteil S."/>
            <person name="Calhoun S."/>
            <person name="Haridas S."/>
            <person name="Kuo A."/>
            <person name="Mondo S."/>
            <person name="Pangilinan J."/>
            <person name="Riley R."/>
            <person name="Labutti K."/>
            <person name="Andreopoulos B."/>
            <person name="Lipzen A."/>
            <person name="Chen C."/>
            <person name="Yanf M."/>
            <person name="Daum C."/>
            <person name="Ng V."/>
            <person name="Clum A."/>
            <person name="Ohm R."/>
            <person name="Martin F."/>
            <person name="Silar P."/>
            <person name="Natvig D."/>
            <person name="Lalanne C."/>
            <person name="Gautier V."/>
            <person name="Ament-Velasquez S.L."/>
            <person name="Kruys A."/>
            <person name="Hutchinson M.I."/>
            <person name="Powell A.J."/>
            <person name="Barry K."/>
            <person name="Miller A.N."/>
            <person name="Grigoriev I.V."/>
            <person name="Debuchy R."/>
            <person name="Gladieux P."/>
            <person name="Thoren M.H."/>
            <person name="Johannesson H."/>
        </authorList>
    </citation>
    <scope>NUCLEOTIDE SEQUENCE</scope>
    <source>
        <strain evidence="2">CBS 315.58</strain>
    </source>
</reference>
<reference evidence="2" key="1">
    <citation type="journal article" date="2023" name="Mol. Phylogenet. Evol.">
        <title>Genome-scale phylogeny and comparative genomics of the fungal order Sordariales.</title>
        <authorList>
            <person name="Hensen N."/>
            <person name="Bonometti L."/>
            <person name="Westerberg I."/>
            <person name="Brannstrom I.O."/>
            <person name="Guillou S."/>
            <person name="Cros-Aarteil S."/>
            <person name="Calhoun S."/>
            <person name="Haridas S."/>
            <person name="Kuo A."/>
            <person name="Mondo S."/>
            <person name="Pangilinan J."/>
            <person name="Riley R."/>
            <person name="LaButti K."/>
            <person name="Andreopoulos B."/>
            <person name="Lipzen A."/>
            <person name="Chen C."/>
            <person name="Yan M."/>
            <person name="Daum C."/>
            <person name="Ng V."/>
            <person name="Clum A."/>
            <person name="Steindorff A."/>
            <person name="Ohm R.A."/>
            <person name="Martin F."/>
            <person name="Silar P."/>
            <person name="Natvig D.O."/>
            <person name="Lalanne C."/>
            <person name="Gautier V."/>
            <person name="Ament-Velasquez S.L."/>
            <person name="Kruys A."/>
            <person name="Hutchinson M.I."/>
            <person name="Powell A.J."/>
            <person name="Barry K."/>
            <person name="Miller A.N."/>
            <person name="Grigoriev I.V."/>
            <person name="Debuchy R."/>
            <person name="Gladieux P."/>
            <person name="Hiltunen Thoren M."/>
            <person name="Johannesson H."/>
        </authorList>
    </citation>
    <scope>NUCLEOTIDE SEQUENCE</scope>
    <source>
        <strain evidence="2">CBS 315.58</strain>
    </source>
</reference>
<feature type="compositionally biased region" description="Low complexity" evidence="1">
    <location>
        <begin position="1"/>
        <end position="15"/>
    </location>
</feature>
<evidence type="ECO:0000313" key="3">
    <source>
        <dbReference type="Proteomes" id="UP001303160"/>
    </source>
</evidence>
<evidence type="ECO:0000313" key="2">
    <source>
        <dbReference type="EMBL" id="KAK4196280.1"/>
    </source>
</evidence>
<dbReference type="AlphaFoldDB" id="A0AAN6XBF2"/>
<dbReference type="Proteomes" id="UP001303160">
    <property type="component" value="Unassembled WGS sequence"/>
</dbReference>
<protein>
    <submittedName>
        <fullName evidence="2">Uncharacterized protein</fullName>
    </submittedName>
</protein>
<feature type="compositionally biased region" description="Pro residues" evidence="1">
    <location>
        <begin position="128"/>
        <end position="168"/>
    </location>
</feature>
<proteinExistence type="predicted"/>
<keyword evidence="3" id="KW-1185">Reference proteome</keyword>
<organism evidence="2 3">
    <name type="scientific">Triangularia verruculosa</name>
    <dbReference type="NCBI Taxonomy" id="2587418"/>
    <lineage>
        <taxon>Eukaryota</taxon>
        <taxon>Fungi</taxon>
        <taxon>Dikarya</taxon>
        <taxon>Ascomycota</taxon>
        <taxon>Pezizomycotina</taxon>
        <taxon>Sordariomycetes</taxon>
        <taxon>Sordariomycetidae</taxon>
        <taxon>Sordariales</taxon>
        <taxon>Podosporaceae</taxon>
        <taxon>Triangularia</taxon>
    </lineage>
</organism>
<feature type="region of interest" description="Disordered" evidence="1">
    <location>
        <begin position="1"/>
        <end position="168"/>
    </location>
</feature>
<dbReference type="EMBL" id="MU863988">
    <property type="protein sequence ID" value="KAK4196280.1"/>
    <property type="molecule type" value="Genomic_DNA"/>
</dbReference>
<evidence type="ECO:0000256" key="1">
    <source>
        <dbReference type="SAM" id="MobiDB-lite"/>
    </source>
</evidence>
<comment type="caution">
    <text evidence="2">The sequence shown here is derived from an EMBL/GenBank/DDBJ whole genome shotgun (WGS) entry which is preliminary data.</text>
</comment>
<name>A0AAN6XBF2_9PEZI</name>
<gene>
    <name evidence="2" type="ORF">QBC40DRAFT_313858</name>
</gene>
<accession>A0AAN6XBF2</accession>